<feature type="transmembrane region" description="Helical" evidence="6">
    <location>
        <begin position="185"/>
        <end position="212"/>
    </location>
</feature>
<keyword evidence="5" id="KW-0297">G-protein coupled receptor</keyword>
<dbReference type="PROSITE" id="PS00237">
    <property type="entry name" value="G_PROTEIN_RECEP_F1_1"/>
    <property type="match status" value="1"/>
</dbReference>
<protein>
    <submittedName>
        <fullName evidence="9">QRFP-like peptide receptor</fullName>
    </submittedName>
</protein>
<dbReference type="OrthoDB" id="5954629at2759"/>
<evidence type="ECO:0000256" key="3">
    <source>
        <dbReference type="ARBA" id="ARBA00022989"/>
    </source>
</evidence>
<evidence type="ECO:0000313" key="9">
    <source>
        <dbReference type="RefSeq" id="XP_031574617.1"/>
    </source>
</evidence>
<evidence type="ECO:0000259" key="7">
    <source>
        <dbReference type="PROSITE" id="PS50262"/>
    </source>
</evidence>
<evidence type="ECO:0000256" key="2">
    <source>
        <dbReference type="ARBA" id="ARBA00022692"/>
    </source>
</evidence>
<evidence type="ECO:0000313" key="8">
    <source>
        <dbReference type="Proteomes" id="UP000515163"/>
    </source>
</evidence>
<dbReference type="PANTHER" id="PTHR45698">
    <property type="entry name" value="TRACE AMINE-ASSOCIATED RECEPTOR 19N-RELATED"/>
    <property type="match status" value="1"/>
</dbReference>
<dbReference type="InterPro" id="IPR017452">
    <property type="entry name" value="GPCR_Rhodpsn_7TM"/>
</dbReference>
<reference evidence="9" key="1">
    <citation type="submission" date="2025-08" db="UniProtKB">
        <authorList>
            <consortium name="RefSeq"/>
        </authorList>
    </citation>
    <scope>IDENTIFICATION</scope>
    <source>
        <tissue evidence="9">Tentacle</tissue>
    </source>
</reference>
<evidence type="ECO:0000256" key="5">
    <source>
        <dbReference type="RuleBase" id="RU000688"/>
    </source>
</evidence>
<dbReference type="PRINTS" id="PR00237">
    <property type="entry name" value="GPCRRHODOPSN"/>
</dbReference>
<gene>
    <name evidence="9" type="primary">LOC116308352</name>
</gene>
<keyword evidence="5" id="KW-0807">Transducer</keyword>
<dbReference type="PROSITE" id="PS50262">
    <property type="entry name" value="G_PROTEIN_RECEP_F1_2"/>
    <property type="match status" value="1"/>
</dbReference>
<comment type="similarity">
    <text evidence="5">Belongs to the G-protein coupled receptor 1 family.</text>
</comment>
<dbReference type="GeneID" id="116308352"/>
<proteinExistence type="inferred from homology"/>
<dbReference type="GO" id="GO:0004930">
    <property type="term" value="F:G protein-coupled receptor activity"/>
    <property type="evidence" value="ECO:0007669"/>
    <property type="project" value="UniProtKB-KW"/>
</dbReference>
<evidence type="ECO:0000256" key="1">
    <source>
        <dbReference type="ARBA" id="ARBA00004370"/>
    </source>
</evidence>
<feature type="transmembrane region" description="Helical" evidence="6">
    <location>
        <begin position="269"/>
        <end position="290"/>
    </location>
</feature>
<dbReference type="InterPro" id="IPR000276">
    <property type="entry name" value="GPCR_Rhodpsn"/>
</dbReference>
<evidence type="ECO:0000256" key="6">
    <source>
        <dbReference type="SAM" id="Phobius"/>
    </source>
</evidence>
<keyword evidence="5" id="KW-0675">Receptor</keyword>
<sequence>MTNNSTLGHSTRSSTEEITCETVFYIIIASLSIPGNLVLFCVILRNNSLLRKTYNIVIFNLALTNILQGVFLFLTPNYVFQLNTYPRMSGIGGEVFCRTVFSTYFLFVCGKASNASVMCLAIERWYAVVRPTKYKSKFGRRRLYTYIALIWISASITEIFELFIAKMVDGSCQWITPPYGAKAESAFLVLHVTVTFYIPSVVTWVSFAHIWFRMATNKTVGSQNQSTNAKKNVVPMCALAAFFLTVLWFPTETFWVLKKFEVVILPHVYYLVFNLLAFVSSCINPFIYCLSNRTYRREVASLIHRLRCWDRSTRVVPFESQTVSATNDLQLRTIHGSKTTRVSGDRSPVILSGHMRDMYTLPA</sequence>
<evidence type="ECO:0000256" key="4">
    <source>
        <dbReference type="ARBA" id="ARBA00023136"/>
    </source>
</evidence>
<dbReference type="InParanoid" id="A0A6P8J4K9"/>
<dbReference type="CDD" id="cd00637">
    <property type="entry name" value="7tm_classA_rhodopsin-like"/>
    <property type="match status" value="1"/>
</dbReference>
<keyword evidence="4 6" id="KW-0472">Membrane</keyword>
<feature type="transmembrane region" description="Helical" evidence="6">
    <location>
        <begin position="143"/>
        <end position="165"/>
    </location>
</feature>
<feature type="transmembrane region" description="Helical" evidence="6">
    <location>
        <begin position="56"/>
        <end position="80"/>
    </location>
</feature>
<keyword evidence="3 6" id="KW-1133">Transmembrane helix</keyword>
<feature type="domain" description="G-protein coupled receptors family 1 profile" evidence="7">
    <location>
        <begin position="35"/>
        <end position="288"/>
    </location>
</feature>
<name>A0A6P8J4K9_ACTTE</name>
<dbReference type="GO" id="GO:0016020">
    <property type="term" value="C:membrane"/>
    <property type="evidence" value="ECO:0007669"/>
    <property type="project" value="UniProtKB-SubCell"/>
</dbReference>
<dbReference type="Gene3D" id="1.20.1070.10">
    <property type="entry name" value="Rhodopsin 7-helix transmembrane proteins"/>
    <property type="match status" value="1"/>
</dbReference>
<dbReference type="FunCoup" id="A0A6P8J4K9">
    <property type="interactions" value="849"/>
</dbReference>
<dbReference type="KEGG" id="aten:116308352"/>
<dbReference type="PANTHER" id="PTHR45698:SF1">
    <property type="entry name" value="TRACE AMINE-ASSOCIATED RECEPTOR 13C-LIKE"/>
    <property type="match status" value="1"/>
</dbReference>
<dbReference type="AlphaFoldDB" id="A0A6P8J4K9"/>
<organism evidence="8 9">
    <name type="scientific">Actinia tenebrosa</name>
    <name type="common">Australian red waratah sea anemone</name>
    <dbReference type="NCBI Taxonomy" id="6105"/>
    <lineage>
        <taxon>Eukaryota</taxon>
        <taxon>Metazoa</taxon>
        <taxon>Cnidaria</taxon>
        <taxon>Anthozoa</taxon>
        <taxon>Hexacorallia</taxon>
        <taxon>Actiniaria</taxon>
        <taxon>Actiniidae</taxon>
        <taxon>Actinia</taxon>
    </lineage>
</organism>
<dbReference type="Proteomes" id="UP000515163">
    <property type="component" value="Unplaced"/>
</dbReference>
<dbReference type="Pfam" id="PF00001">
    <property type="entry name" value="7tm_1"/>
    <property type="match status" value="1"/>
</dbReference>
<feature type="transmembrane region" description="Helical" evidence="6">
    <location>
        <begin position="23"/>
        <end position="44"/>
    </location>
</feature>
<feature type="transmembrane region" description="Helical" evidence="6">
    <location>
        <begin position="233"/>
        <end position="249"/>
    </location>
</feature>
<keyword evidence="2 5" id="KW-0812">Transmembrane</keyword>
<dbReference type="RefSeq" id="XP_031574617.1">
    <property type="nucleotide sequence ID" value="XM_031718757.1"/>
</dbReference>
<feature type="transmembrane region" description="Helical" evidence="6">
    <location>
        <begin position="100"/>
        <end position="122"/>
    </location>
</feature>
<accession>A0A6P8J4K9</accession>
<dbReference type="SUPFAM" id="SSF81321">
    <property type="entry name" value="Family A G protein-coupled receptor-like"/>
    <property type="match status" value="1"/>
</dbReference>
<comment type="subcellular location">
    <subcellularLocation>
        <location evidence="1">Membrane</location>
    </subcellularLocation>
</comment>
<keyword evidence="8" id="KW-1185">Reference proteome</keyword>